<evidence type="ECO:0000256" key="4">
    <source>
        <dbReference type="ARBA" id="ARBA00022487"/>
    </source>
</evidence>
<feature type="region of interest" description="Disordered" evidence="10">
    <location>
        <begin position="1"/>
        <end position="31"/>
    </location>
</feature>
<accession>A0ABR0I2A0</accession>
<dbReference type="Gene3D" id="3.40.50.1820">
    <property type="entry name" value="alpha/beta hydrolase"/>
    <property type="match status" value="1"/>
</dbReference>
<evidence type="ECO:0000256" key="9">
    <source>
        <dbReference type="ARBA" id="ARBA00047337"/>
    </source>
</evidence>
<evidence type="ECO:0000256" key="1">
    <source>
        <dbReference type="ARBA" id="ARBA00006499"/>
    </source>
</evidence>
<evidence type="ECO:0000259" key="11">
    <source>
        <dbReference type="Pfam" id="PF02230"/>
    </source>
</evidence>
<keyword evidence="6" id="KW-0443">Lipid metabolism</keyword>
<evidence type="ECO:0000313" key="13">
    <source>
        <dbReference type="Proteomes" id="UP001326199"/>
    </source>
</evidence>
<dbReference type="PANTHER" id="PTHR10655:SF17">
    <property type="entry name" value="LYSOPHOSPHOLIPASE-LIKE PROTEIN 1"/>
    <property type="match status" value="1"/>
</dbReference>
<dbReference type="Proteomes" id="UP001326199">
    <property type="component" value="Unassembled WGS sequence"/>
</dbReference>
<gene>
    <name evidence="12" type="ORF">QC763_119520</name>
</gene>
<comment type="catalytic activity">
    <reaction evidence="9">
        <text>S-hexadecanoyl-L-cysteinyl-[protein] + H2O = L-cysteinyl-[protein] + hexadecanoate + H(+)</text>
        <dbReference type="Rhea" id="RHEA:19233"/>
        <dbReference type="Rhea" id="RHEA-COMP:10131"/>
        <dbReference type="Rhea" id="RHEA-COMP:11032"/>
        <dbReference type="ChEBI" id="CHEBI:7896"/>
        <dbReference type="ChEBI" id="CHEBI:15377"/>
        <dbReference type="ChEBI" id="CHEBI:15378"/>
        <dbReference type="ChEBI" id="CHEBI:29950"/>
        <dbReference type="ChEBI" id="CHEBI:74151"/>
        <dbReference type="EC" id="3.1.2.22"/>
    </reaction>
</comment>
<comment type="function">
    <text evidence="7">Hydrolyzes fatty acids from S-acylated cysteine residues in proteins with a strong preference for palmitoylated G-alpha proteins over other acyl substrates. Mediates the deacylation of G-alpha proteins such as GPA1 in vivo, but has weak or no activity toward palmitoylated Ras proteins. Has weak lysophospholipase activity in vitro; however such activity may not exist in vivo.</text>
</comment>
<protein>
    <recommendedName>
        <fullName evidence="3">Acyl-protein thioesterase 1</fullName>
        <ecNumber evidence="2">3.1.2.22</ecNumber>
    </recommendedName>
    <alternativeName>
        <fullName evidence="8">Palmitoyl-protein hydrolase</fullName>
    </alternativeName>
</protein>
<dbReference type="EMBL" id="JAFFHB010000001">
    <property type="protein sequence ID" value="KAK4674325.1"/>
    <property type="molecule type" value="Genomic_DNA"/>
</dbReference>
<evidence type="ECO:0000256" key="6">
    <source>
        <dbReference type="ARBA" id="ARBA00022832"/>
    </source>
</evidence>
<dbReference type="EC" id="3.1.2.22" evidence="2"/>
<reference evidence="12 13" key="1">
    <citation type="journal article" date="2023" name="bioRxiv">
        <title>High-quality genome assemblies of four members of thePodospora anserinaspecies complex.</title>
        <authorList>
            <person name="Ament-Velasquez S.L."/>
            <person name="Vogan A.A."/>
            <person name="Wallerman O."/>
            <person name="Hartmann F."/>
            <person name="Gautier V."/>
            <person name="Silar P."/>
            <person name="Giraud T."/>
            <person name="Johannesson H."/>
        </authorList>
    </citation>
    <scope>NUCLEOTIDE SEQUENCE [LARGE SCALE GENOMIC DNA]</scope>
    <source>
        <strain evidence="12 13">CBS 411.78</strain>
    </source>
</reference>
<feature type="domain" description="Phospholipase/carboxylesterase/thioesterase" evidence="11">
    <location>
        <begin position="46"/>
        <end position="261"/>
    </location>
</feature>
<comment type="similarity">
    <text evidence="1">Belongs to the AB hydrolase superfamily. AB hydrolase 2 family.</text>
</comment>
<keyword evidence="6" id="KW-0276">Fatty acid metabolism</keyword>
<dbReference type="InterPro" id="IPR050565">
    <property type="entry name" value="LYPA1-2/EST-like"/>
</dbReference>
<dbReference type="GeneID" id="87928882"/>
<dbReference type="InterPro" id="IPR003140">
    <property type="entry name" value="PLipase/COase/thioEstase"/>
</dbReference>
<feature type="compositionally biased region" description="Polar residues" evidence="10">
    <location>
        <begin position="11"/>
        <end position="31"/>
    </location>
</feature>
<dbReference type="InterPro" id="IPR029058">
    <property type="entry name" value="AB_hydrolase_fold"/>
</dbReference>
<keyword evidence="13" id="KW-1185">Reference proteome</keyword>
<evidence type="ECO:0000256" key="8">
    <source>
        <dbReference type="ARBA" id="ARBA00031195"/>
    </source>
</evidence>
<evidence type="ECO:0000256" key="7">
    <source>
        <dbReference type="ARBA" id="ARBA00029392"/>
    </source>
</evidence>
<evidence type="ECO:0000256" key="3">
    <source>
        <dbReference type="ARBA" id="ARBA00014923"/>
    </source>
</evidence>
<name>A0ABR0I2A0_9PEZI</name>
<comment type="caution">
    <text evidence="12">The sequence shown here is derived from an EMBL/GenBank/DDBJ whole genome shotgun (WGS) entry which is preliminary data.</text>
</comment>
<proteinExistence type="inferred from homology"/>
<dbReference type="Pfam" id="PF02230">
    <property type="entry name" value="Abhydrolase_2"/>
    <property type="match status" value="1"/>
</dbReference>
<evidence type="ECO:0000313" key="12">
    <source>
        <dbReference type="EMBL" id="KAK4674325.1"/>
    </source>
</evidence>
<dbReference type="PANTHER" id="PTHR10655">
    <property type="entry name" value="LYSOPHOSPHOLIPASE-RELATED"/>
    <property type="match status" value="1"/>
</dbReference>
<dbReference type="SUPFAM" id="SSF53474">
    <property type="entry name" value="alpha/beta-Hydrolases"/>
    <property type="match status" value="1"/>
</dbReference>
<keyword evidence="4" id="KW-0719">Serine esterase</keyword>
<sequence length="274" mass="30029">MEDSPPHPPCSDTTNKNPGSASSTAPVTNSKMTSLIRQPPLLFPATARHTATVIFIHGLGDTGHGWASAVENWRRRQRLDEVKFILPHAPHIPITCNWGMKMPGWYDIHTIDGNAESLRKNEDEAGILISQAYIHGLIQREIDAGIPAERIVVGGFSQGGAMSIFAGLTSKVKLAGIVALSSYLVLSLKFAELVPKPQVNQDTPIFMAHGDSDPVVNTQLGKKSYELLKEMGYKPTMKIYPDMGHSACLEELDDVEAFLRQRLPALGKEEKPEL</sequence>
<evidence type="ECO:0000256" key="5">
    <source>
        <dbReference type="ARBA" id="ARBA00022801"/>
    </source>
</evidence>
<organism evidence="12 13">
    <name type="scientific">Podospora pseudopauciseta</name>
    <dbReference type="NCBI Taxonomy" id="2093780"/>
    <lineage>
        <taxon>Eukaryota</taxon>
        <taxon>Fungi</taxon>
        <taxon>Dikarya</taxon>
        <taxon>Ascomycota</taxon>
        <taxon>Pezizomycotina</taxon>
        <taxon>Sordariomycetes</taxon>
        <taxon>Sordariomycetidae</taxon>
        <taxon>Sordariales</taxon>
        <taxon>Podosporaceae</taxon>
        <taxon>Podospora</taxon>
    </lineage>
</organism>
<evidence type="ECO:0000256" key="10">
    <source>
        <dbReference type="SAM" id="MobiDB-lite"/>
    </source>
</evidence>
<evidence type="ECO:0000256" key="2">
    <source>
        <dbReference type="ARBA" id="ARBA00012423"/>
    </source>
</evidence>
<keyword evidence="5" id="KW-0378">Hydrolase</keyword>
<dbReference type="RefSeq" id="XP_062771647.1">
    <property type="nucleotide sequence ID" value="XM_062908539.1"/>
</dbReference>